<dbReference type="OrthoDB" id="5141738at2759"/>
<dbReference type="Gene3D" id="1.20.1250.20">
    <property type="entry name" value="MFS general substrate transporter like domains"/>
    <property type="match status" value="1"/>
</dbReference>
<feature type="transmembrane region" description="Helical" evidence="5">
    <location>
        <begin position="441"/>
        <end position="460"/>
    </location>
</feature>
<dbReference type="InterPro" id="IPR036259">
    <property type="entry name" value="MFS_trans_sf"/>
</dbReference>
<keyword evidence="3 5" id="KW-1133">Transmembrane helix</keyword>
<dbReference type="SUPFAM" id="SSF103473">
    <property type="entry name" value="MFS general substrate transporter"/>
    <property type="match status" value="1"/>
</dbReference>
<evidence type="ECO:0000313" key="8">
    <source>
        <dbReference type="Proteomes" id="UP000749559"/>
    </source>
</evidence>
<feature type="transmembrane region" description="Helical" evidence="5">
    <location>
        <begin position="321"/>
        <end position="344"/>
    </location>
</feature>
<keyword evidence="2 5" id="KW-0812">Transmembrane</keyword>
<accession>A0A8S4P568</accession>
<dbReference type="Pfam" id="PF00083">
    <property type="entry name" value="Sugar_tr"/>
    <property type="match status" value="1"/>
</dbReference>
<protein>
    <recommendedName>
        <fullName evidence="6">Major facilitator superfamily (MFS) profile domain-containing protein</fullName>
    </recommendedName>
</protein>
<feature type="transmembrane region" description="Helical" evidence="5">
    <location>
        <begin position="144"/>
        <end position="165"/>
    </location>
</feature>
<evidence type="ECO:0000256" key="5">
    <source>
        <dbReference type="SAM" id="Phobius"/>
    </source>
</evidence>
<reference evidence="7" key="1">
    <citation type="submission" date="2022-03" db="EMBL/GenBank/DDBJ databases">
        <authorList>
            <person name="Martin C."/>
        </authorList>
    </citation>
    <scope>NUCLEOTIDE SEQUENCE</scope>
</reference>
<feature type="transmembrane region" description="Helical" evidence="5">
    <location>
        <begin position="378"/>
        <end position="400"/>
    </location>
</feature>
<feature type="transmembrane region" description="Helical" evidence="5">
    <location>
        <begin position="177"/>
        <end position="198"/>
    </location>
</feature>
<dbReference type="PROSITE" id="PS50850">
    <property type="entry name" value="MFS"/>
    <property type="match status" value="1"/>
</dbReference>
<evidence type="ECO:0000256" key="4">
    <source>
        <dbReference type="ARBA" id="ARBA00023136"/>
    </source>
</evidence>
<evidence type="ECO:0000256" key="3">
    <source>
        <dbReference type="ARBA" id="ARBA00022989"/>
    </source>
</evidence>
<dbReference type="PROSITE" id="PS00216">
    <property type="entry name" value="SUGAR_TRANSPORT_1"/>
    <property type="match status" value="1"/>
</dbReference>
<evidence type="ECO:0000256" key="1">
    <source>
        <dbReference type="ARBA" id="ARBA00004141"/>
    </source>
</evidence>
<proteinExistence type="predicted"/>
<evidence type="ECO:0000313" key="7">
    <source>
        <dbReference type="EMBL" id="CAH1788103.1"/>
    </source>
</evidence>
<dbReference type="InterPro" id="IPR005828">
    <property type="entry name" value="MFS_sugar_transport-like"/>
</dbReference>
<name>A0A8S4P568_OWEFU</name>
<gene>
    <name evidence="7" type="ORF">OFUS_LOCUS13697</name>
</gene>
<keyword evidence="8" id="KW-1185">Reference proteome</keyword>
<sequence length="543" mass="59430">MLSVPELQHLNVSLQKQLSIPIEEKNGDRMYSKCRIYNLNYSAISVDEMLATNYTNITTKTCDKWEYDRSVMKTTVMSEYDLVCEGSWLSSLAGTALMIGLFFGAISSGFLSDKFGRKVTTLAIGVLHIVSAFSAAFAPNYIVFLTLRTIAGMTAIGVYTPYWLLLIEACPPTHRGYMTILTDALLRVGTGSLALVAWLLRDHWLLQIIGAIGMVPGLILFVIFVPESPRWLISVGRVADAEAISRKIAKWNREEIPASFSLKQVEEKDDASSEKKGTFFDLFRTPNLRKYTLVVCSYWFACVFGNYAMDLNVGTLIPGSIFLNYLLMSTMVPLVSCISLFIGIQKIPRVVSLPGFLGVGGVMCIAMAPILLTNIPQLVTTVACIGRMLLANAFSLIYLYSGEIFPTPLRNVGLGAGSSFGRIGGLITPQIYLLASVWFGLPYVVLGGIPLGAALLSLMLPETRGIRLPENLSDGELFGTSAYEDITSNDRSGEKDNGTALVDSDGERAFINNAFHMDTNAKSTKPELVKPDKAMTLNDVTSL</sequence>
<dbReference type="EMBL" id="CAIIXF020000007">
    <property type="protein sequence ID" value="CAH1788103.1"/>
    <property type="molecule type" value="Genomic_DNA"/>
</dbReference>
<dbReference type="AlphaFoldDB" id="A0A8S4P568"/>
<dbReference type="InterPro" id="IPR020846">
    <property type="entry name" value="MFS_dom"/>
</dbReference>
<dbReference type="PANTHER" id="PTHR24064">
    <property type="entry name" value="SOLUTE CARRIER FAMILY 22 MEMBER"/>
    <property type="match status" value="1"/>
</dbReference>
<feature type="transmembrane region" description="Helical" evidence="5">
    <location>
        <begin position="119"/>
        <end position="138"/>
    </location>
</feature>
<feature type="transmembrane region" description="Helical" evidence="5">
    <location>
        <begin position="412"/>
        <end position="435"/>
    </location>
</feature>
<dbReference type="Proteomes" id="UP000749559">
    <property type="component" value="Unassembled WGS sequence"/>
</dbReference>
<evidence type="ECO:0000256" key="2">
    <source>
        <dbReference type="ARBA" id="ARBA00022692"/>
    </source>
</evidence>
<dbReference type="GO" id="GO:0016020">
    <property type="term" value="C:membrane"/>
    <property type="evidence" value="ECO:0007669"/>
    <property type="project" value="UniProtKB-SubCell"/>
</dbReference>
<feature type="transmembrane region" description="Helical" evidence="5">
    <location>
        <begin position="291"/>
        <end position="309"/>
    </location>
</feature>
<organism evidence="7 8">
    <name type="scientific">Owenia fusiformis</name>
    <name type="common">Polychaete worm</name>
    <dbReference type="NCBI Taxonomy" id="6347"/>
    <lineage>
        <taxon>Eukaryota</taxon>
        <taxon>Metazoa</taxon>
        <taxon>Spiralia</taxon>
        <taxon>Lophotrochozoa</taxon>
        <taxon>Annelida</taxon>
        <taxon>Polychaeta</taxon>
        <taxon>Sedentaria</taxon>
        <taxon>Canalipalpata</taxon>
        <taxon>Sabellida</taxon>
        <taxon>Oweniida</taxon>
        <taxon>Oweniidae</taxon>
        <taxon>Owenia</taxon>
    </lineage>
</organism>
<dbReference type="InterPro" id="IPR005829">
    <property type="entry name" value="Sugar_transporter_CS"/>
</dbReference>
<evidence type="ECO:0000259" key="6">
    <source>
        <dbReference type="PROSITE" id="PS50850"/>
    </source>
</evidence>
<feature type="domain" description="Major facilitator superfamily (MFS) profile" evidence="6">
    <location>
        <begin position="40"/>
        <end position="465"/>
    </location>
</feature>
<comment type="subcellular location">
    <subcellularLocation>
        <location evidence="1">Membrane</location>
        <topology evidence="1">Multi-pass membrane protein</topology>
    </subcellularLocation>
</comment>
<comment type="caution">
    <text evidence="7">The sequence shown here is derived from an EMBL/GenBank/DDBJ whole genome shotgun (WGS) entry which is preliminary data.</text>
</comment>
<feature type="transmembrane region" description="Helical" evidence="5">
    <location>
        <begin position="351"/>
        <end position="372"/>
    </location>
</feature>
<dbReference type="GO" id="GO:0022857">
    <property type="term" value="F:transmembrane transporter activity"/>
    <property type="evidence" value="ECO:0007669"/>
    <property type="project" value="InterPro"/>
</dbReference>
<feature type="transmembrane region" description="Helical" evidence="5">
    <location>
        <begin position="204"/>
        <end position="225"/>
    </location>
</feature>
<feature type="transmembrane region" description="Helical" evidence="5">
    <location>
        <begin position="87"/>
        <end position="107"/>
    </location>
</feature>
<keyword evidence="4 5" id="KW-0472">Membrane</keyword>